<dbReference type="Pfam" id="PF00078">
    <property type="entry name" value="RVT_1"/>
    <property type="match status" value="1"/>
</dbReference>
<dbReference type="InterPro" id="IPR052929">
    <property type="entry name" value="RNase_H-like_EbsB-rel"/>
</dbReference>
<dbReference type="Proteomes" id="UP000596661">
    <property type="component" value="Chromosome 1"/>
</dbReference>
<reference evidence="2" key="2">
    <citation type="submission" date="2021-03" db="UniProtKB">
        <authorList>
            <consortium name="EnsemblPlants"/>
        </authorList>
    </citation>
    <scope>IDENTIFICATION</scope>
</reference>
<feature type="domain" description="Reverse transcriptase" evidence="1">
    <location>
        <begin position="1"/>
        <end position="173"/>
    </location>
</feature>
<reference evidence="2" key="1">
    <citation type="submission" date="2018-11" db="EMBL/GenBank/DDBJ databases">
        <authorList>
            <person name="Grassa J C."/>
        </authorList>
    </citation>
    <scope>NUCLEOTIDE SEQUENCE [LARGE SCALE GENOMIC DNA]</scope>
</reference>
<dbReference type="EMBL" id="UZAU01000065">
    <property type="status" value="NOT_ANNOTATED_CDS"/>
    <property type="molecule type" value="Genomic_DNA"/>
</dbReference>
<keyword evidence="3" id="KW-1185">Reference proteome</keyword>
<accession>A0A803NKG4</accession>
<dbReference type="AlphaFoldDB" id="A0A803NKG4"/>
<dbReference type="CDD" id="cd06222">
    <property type="entry name" value="RNase_H_like"/>
    <property type="match status" value="1"/>
</dbReference>
<dbReference type="InterPro" id="IPR036397">
    <property type="entry name" value="RNaseH_sf"/>
</dbReference>
<organism evidence="2 3">
    <name type="scientific">Cannabis sativa</name>
    <name type="common">Hemp</name>
    <name type="synonym">Marijuana</name>
    <dbReference type="NCBI Taxonomy" id="3483"/>
    <lineage>
        <taxon>Eukaryota</taxon>
        <taxon>Viridiplantae</taxon>
        <taxon>Streptophyta</taxon>
        <taxon>Embryophyta</taxon>
        <taxon>Tracheophyta</taxon>
        <taxon>Spermatophyta</taxon>
        <taxon>Magnoliopsida</taxon>
        <taxon>eudicotyledons</taxon>
        <taxon>Gunneridae</taxon>
        <taxon>Pentapetalae</taxon>
        <taxon>rosids</taxon>
        <taxon>fabids</taxon>
        <taxon>Rosales</taxon>
        <taxon>Cannabaceae</taxon>
        <taxon>Cannabis</taxon>
    </lineage>
</organism>
<sequence length="582" mass="66379">MALKLDLSKTYDRVEWHFLCAMLSKMGFDRTWVNLIQQCLSSVRYHIVSGGLKLGPIVPSRGIRQGDPISPYLFLVCAEGLSALIRRFEERRWLHGCRVANRAPIISHLIFADDNYIYCKATDRESDEVQRLLRMFEVASEEISKDIERMMSKFWWRPKVNQDKGIHWMSWKRLGRGKDEGGMGFRNIRDFNLALLAKQGWRLLVNNQSLVGRIFQARYFPSGTYLTAVIGNNPSYIWRSILEAQFVVKMGVRKCIASGSTTSILRDPWLNDEQQPFIMSSNPTLVNQHVSTLMKTTCREWDDEVLLDVLCDLDYRIVRGMFTVRSAYNLIQENKGSRGQADNSGFWRSLWQLKVPPKRAAVIPDFPSVASNFAGWFDDGIKHSSIEEVVSTASLNFVSWSDAQNKYSTSPNDLGHERYVEYWTKPELPYIKVNVDGAIFSEESRFSFGMVARDSNDFVLEAVQTCCSGSWGPLMVEALGLKEALSWIKRKGWHHVIVETDCLTLINDIKNAKSLVSPYGLVLKDCISLLTSLISIECYFVKRSANRLAHAFARAYLLEVDRILSGVSLPACYSSLVLEDSF</sequence>
<dbReference type="InterPro" id="IPR002156">
    <property type="entry name" value="RNaseH_domain"/>
</dbReference>
<dbReference type="Pfam" id="PF13456">
    <property type="entry name" value="RVT_3"/>
    <property type="match status" value="1"/>
</dbReference>
<protein>
    <recommendedName>
        <fullName evidence="1">Reverse transcriptase domain-containing protein</fullName>
    </recommendedName>
</protein>
<dbReference type="SUPFAM" id="SSF53098">
    <property type="entry name" value="Ribonuclease H-like"/>
    <property type="match status" value="1"/>
</dbReference>
<dbReference type="Gramene" id="evm.model.01.2264">
    <property type="protein sequence ID" value="cds.evm.model.01.2264"/>
    <property type="gene ID" value="evm.TU.01.2264"/>
</dbReference>
<name>A0A803NKG4_CANSA</name>
<dbReference type="EnsemblPlants" id="evm.model.01.2264">
    <property type="protein sequence ID" value="cds.evm.model.01.2264"/>
    <property type="gene ID" value="evm.TU.01.2264"/>
</dbReference>
<evidence type="ECO:0000313" key="3">
    <source>
        <dbReference type="Proteomes" id="UP000596661"/>
    </source>
</evidence>
<dbReference type="PANTHER" id="PTHR47074">
    <property type="entry name" value="BNAC02G40300D PROTEIN"/>
    <property type="match status" value="1"/>
</dbReference>
<dbReference type="InterPro" id="IPR000477">
    <property type="entry name" value="RT_dom"/>
</dbReference>
<proteinExistence type="predicted"/>
<dbReference type="Gene3D" id="3.30.420.10">
    <property type="entry name" value="Ribonuclease H-like superfamily/Ribonuclease H"/>
    <property type="match status" value="1"/>
</dbReference>
<dbReference type="GO" id="GO:0004523">
    <property type="term" value="F:RNA-DNA hybrid ribonuclease activity"/>
    <property type="evidence" value="ECO:0007669"/>
    <property type="project" value="InterPro"/>
</dbReference>
<dbReference type="GO" id="GO:0003676">
    <property type="term" value="F:nucleic acid binding"/>
    <property type="evidence" value="ECO:0007669"/>
    <property type="project" value="InterPro"/>
</dbReference>
<dbReference type="InterPro" id="IPR012337">
    <property type="entry name" value="RNaseH-like_sf"/>
</dbReference>
<dbReference type="InterPro" id="IPR044730">
    <property type="entry name" value="RNase_H-like_dom_plant"/>
</dbReference>
<dbReference type="PANTHER" id="PTHR47074:SF11">
    <property type="entry name" value="REVERSE TRANSCRIPTASE-LIKE PROTEIN"/>
    <property type="match status" value="1"/>
</dbReference>
<dbReference type="PROSITE" id="PS50878">
    <property type="entry name" value="RT_POL"/>
    <property type="match status" value="1"/>
</dbReference>
<evidence type="ECO:0000313" key="2">
    <source>
        <dbReference type="EnsemblPlants" id="cds.evm.model.01.2264"/>
    </source>
</evidence>
<evidence type="ECO:0000259" key="1">
    <source>
        <dbReference type="PROSITE" id="PS50878"/>
    </source>
</evidence>